<dbReference type="Proteomes" id="UP000193240">
    <property type="component" value="Unassembled WGS sequence"/>
</dbReference>
<evidence type="ECO:0008006" key="4">
    <source>
        <dbReference type="Google" id="ProtNLM"/>
    </source>
</evidence>
<dbReference type="InterPro" id="IPR016712">
    <property type="entry name" value="Rbsml_bS1m-like"/>
</dbReference>
<dbReference type="PANTHER" id="PTHR28058:SF1">
    <property type="entry name" value="SMALL RIBOSOMAL SUBUNIT PROTEIN BS1M"/>
    <property type="match status" value="1"/>
</dbReference>
<dbReference type="OMA" id="ELHMPMS"/>
<dbReference type="GO" id="GO:0005763">
    <property type="term" value="C:mitochondrial small ribosomal subunit"/>
    <property type="evidence" value="ECO:0007669"/>
    <property type="project" value="TreeGrafter"/>
</dbReference>
<accession>A0A1Y2LWN4</accession>
<dbReference type="PANTHER" id="PTHR28058">
    <property type="entry name" value="37S RIBOSOMAL PROTEIN MRP51, MITOCHONDRIAL"/>
    <property type="match status" value="1"/>
</dbReference>
<sequence length="573" mass="63002">MALRRQSLSPTANLLRNSRLFSLPNPLPRPVVGETVGAGITKASDSATLPYPTHQAIVTTKSSLSRGDWGLKRNLPARSRVLQSSNPVLRITQLDTIEHVTDFDSAADHVRTRQKWEQMGVPMMKGMQQMGSTNRTGTTPTSAFERRDDTTSYSVRDGLDESGLYLQALKDNRQARKQAESHSGSSQQFSPMTLPPVSAEIHNTRRWKHEGPWLPGQSAQEFVAYISREIGKRREAFNEVLIEFVKNKIYKTRMLAASQSGETPPIDPTEAHAWQKARQEQWANISDDDVTDGIKALRKETANNPVSSKLVQELIVPFLRLPTIRIKATTYQEDASKRDFEKLGFDQESAPLSTHPSAGLGYLRTKAYLTTHPILGPQLRTTPVPSRVLQPRQTAFSKESYARLGVAGFVANDEKRATDVPNSGKRNAFQDARDVETIDIVTPGGKKVLVNPQFGAVSNDGRIHIKIERAEGAEVAVARGQLEDRPPPVRSAQQPIENVFPPRNKGGVARFVAGANLGAGSELAEGRRGDAAQELGEMSAQGKQFAEFLQRPASEQPGSGLADLVDAVGRKEK</sequence>
<gene>
    <name evidence="2" type="ORF">B5807_07393</name>
</gene>
<organism evidence="2 3">
    <name type="scientific">Epicoccum nigrum</name>
    <name type="common">Soil fungus</name>
    <name type="synonym">Epicoccum purpurascens</name>
    <dbReference type="NCBI Taxonomy" id="105696"/>
    <lineage>
        <taxon>Eukaryota</taxon>
        <taxon>Fungi</taxon>
        <taxon>Dikarya</taxon>
        <taxon>Ascomycota</taxon>
        <taxon>Pezizomycotina</taxon>
        <taxon>Dothideomycetes</taxon>
        <taxon>Pleosporomycetidae</taxon>
        <taxon>Pleosporales</taxon>
        <taxon>Pleosporineae</taxon>
        <taxon>Didymellaceae</taxon>
        <taxon>Epicoccum</taxon>
    </lineage>
</organism>
<protein>
    <recommendedName>
        <fullName evidence="4">Mitochondrial ribosomal protein MRP51</fullName>
    </recommendedName>
</protein>
<feature type="compositionally biased region" description="Polar residues" evidence="1">
    <location>
        <begin position="181"/>
        <end position="191"/>
    </location>
</feature>
<feature type="region of interest" description="Disordered" evidence="1">
    <location>
        <begin position="127"/>
        <end position="153"/>
    </location>
</feature>
<dbReference type="GO" id="GO:0003735">
    <property type="term" value="F:structural constituent of ribosome"/>
    <property type="evidence" value="ECO:0007669"/>
    <property type="project" value="TreeGrafter"/>
</dbReference>
<dbReference type="GO" id="GO:0070124">
    <property type="term" value="P:mitochondrial translational initiation"/>
    <property type="evidence" value="ECO:0007669"/>
    <property type="project" value="TreeGrafter"/>
</dbReference>
<evidence type="ECO:0000313" key="3">
    <source>
        <dbReference type="Proteomes" id="UP000193240"/>
    </source>
</evidence>
<dbReference type="Pfam" id="PF11709">
    <property type="entry name" value="Mit_ribos_Mrp51"/>
    <property type="match status" value="1"/>
</dbReference>
<evidence type="ECO:0000256" key="1">
    <source>
        <dbReference type="SAM" id="MobiDB-lite"/>
    </source>
</evidence>
<dbReference type="AlphaFoldDB" id="A0A1Y2LWN4"/>
<name>A0A1Y2LWN4_EPING</name>
<reference evidence="2 3" key="1">
    <citation type="journal article" date="2017" name="Genome Announc.">
        <title>Genome sequence of the saprophytic ascomycete Epicoccum nigrum ICMP 19927 strain isolated from New Zealand.</title>
        <authorList>
            <person name="Fokin M."/>
            <person name="Fleetwood D."/>
            <person name="Weir B.S."/>
            <person name="Villas-Boas S.G."/>
        </authorList>
    </citation>
    <scope>NUCLEOTIDE SEQUENCE [LARGE SCALE GENOMIC DNA]</scope>
    <source>
        <strain evidence="2 3">ICMP 19927</strain>
    </source>
</reference>
<feature type="compositionally biased region" description="Polar residues" evidence="1">
    <location>
        <begin position="129"/>
        <end position="142"/>
    </location>
</feature>
<dbReference type="EMBL" id="KZ107848">
    <property type="protein sequence ID" value="OSS47587.1"/>
    <property type="molecule type" value="Genomic_DNA"/>
</dbReference>
<keyword evidence="3" id="KW-1185">Reference proteome</keyword>
<feature type="region of interest" description="Disordered" evidence="1">
    <location>
        <begin position="172"/>
        <end position="194"/>
    </location>
</feature>
<dbReference type="InParanoid" id="A0A1Y2LWN4"/>
<proteinExistence type="predicted"/>
<dbReference type="STRING" id="105696.A0A1Y2LWN4"/>
<feature type="region of interest" description="Disordered" evidence="1">
    <location>
        <begin position="550"/>
        <end position="573"/>
    </location>
</feature>
<evidence type="ECO:0000313" key="2">
    <source>
        <dbReference type="EMBL" id="OSS47587.1"/>
    </source>
</evidence>